<dbReference type="Pfam" id="PF00501">
    <property type="entry name" value="AMP-binding"/>
    <property type="match status" value="1"/>
</dbReference>
<name>A0AAV3TXX8_9ALTE</name>
<evidence type="ECO:0000313" key="6">
    <source>
        <dbReference type="Proteomes" id="UP001409585"/>
    </source>
</evidence>
<dbReference type="AlphaFoldDB" id="A0AAV3TXX8"/>
<evidence type="ECO:0000313" key="5">
    <source>
        <dbReference type="EMBL" id="GAA4932597.1"/>
    </source>
</evidence>
<reference evidence="6" key="1">
    <citation type="journal article" date="2019" name="Int. J. Syst. Evol. Microbiol.">
        <title>The Global Catalogue of Microorganisms (GCM) 10K type strain sequencing project: providing services to taxonomists for standard genome sequencing and annotation.</title>
        <authorList>
            <consortium name="The Broad Institute Genomics Platform"/>
            <consortium name="The Broad Institute Genome Sequencing Center for Infectious Disease"/>
            <person name="Wu L."/>
            <person name="Ma J."/>
        </authorList>
    </citation>
    <scope>NUCLEOTIDE SEQUENCE [LARGE SCALE GENOMIC DNA]</scope>
    <source>
        <strain evidence="6">JCM 19134</strain>
    </source>
</reference>
<protein>
    <submittedName>
        <fullName evidence="5">Long-chain fatty acid--CoA ligase</fullName>
    </submittedName>
</protein>
<dbReference type="RefSeq" id="WP_345416963.1">
    <property type="nucleotide sequence ID" value="NZ_AP031496.1"/>
</dbReference>
<keyword evidence="2 5" id="KW-0436">Ligase</keyword>
<feature type="domain" description="AMP-dependent synthetase/ligase" evidence="3">
    <location>
        <begin position="8"/>
        <end position="373"/>
    </location>
</feature>
<dbReference type="PANTHER" id="PTHR43767:SF1">
    <property type="entry name" value="NONRIBOSOMAL PEPTIDE SYNTHASE PES1 (EUROFUNG)-RELATED"/>
    <property type="match status" value="1"/>
</dbReference>
<dbReference type="InterPro" id="IPR045851">
    <property type="entry name" value="AMP-bd_C_sf"/>
</dbReference>
<dbReference type="InterPro" id="IPR020845">
    <property type="entry name" value="AMP-binding_CS"/>
</dbReference>
<gene>
    <name evidence="5" type="ORF">GCM10025791_06490</name>
</gene>
<keyword evidence="6" id="KW-1185">Reference proteome</keyword>
<dbReference type="GO" id="GO:0016878">
    <property type="term" value="F:acid-thiol ligase activity"/>
    <property type="evidence" value="ECO:0007669"/>
    <property type="project" value="UniProtKB-ARBA"/>
</dbReference>
<comment type="caution">
    <text evidence="5">The sequence shown here is derived from an EMBL/GenBank/DDBJ whole genome shotgun (WGS) entry which is preliminary data.</text>
</comment>
<accession>A0AAV3TXX8</accession>
<dbReference type="FunFam" id="3.30.300.30:FF:000008">
    <property type="entry name" value="2,3-dihydroxybenzoate-AMP ligase"/>
    <property type="match status" value="1"/>
</dbReference>
<dbReference type="InterPro" id="IPR025110">
    <property type="entry name" value="AMP-bd_C"/>
</dbReference>
<dbReference type="Proteomes" id="UP001409585">
    <property type="component" value="Unassembled WGS sequence"/>
</dbReference>
<organism evidence="5 6">
    <name type="scientific">Halioxenophilus aromaticivorans</name>
    <dbReference type="NCBI Taxonomy" id="1306992"/>
    <lineage>
        <taxon>Bacteria</taxon>
        <taxon>Pseudomonadati</taxon>
        <taxon>Pseudomonadota</taxon>
        <taxon>Gammaproteobacteria</taxon>
        <taxon>Alteromonadales</taxon>
        <taxon>Alteromonadaceae</taxon>
        <taxon>Halioxenophilus</taxon>
    </lineage>
</organism>
<evidence type="ECO:0000259" key="3">
    <source>
        <dbReference type="Pfam" id="PF00501"/>
    </source>
</evidence>
<dbReference type="InterPro" id="IPR000873">
    <property type="entry name" value="AMP-dep_synth/lig_dom"/>
</dbReference>
<dbReference type="InterPro" id="IPR042099">
    <property type="entry name" value="ANL_N_sf"/>
</dbReference>
<dbReference type="Gene3D" id="3.30.300.30">
    <property type="match status" value="1"/>
</dbReference>
<dbReference type="InterPro" id="IPR050237">
    <property type="entry name" value="ATP-dep_AMP-bd_enzyme"/>
</dbReference>
<sequence length="512" mass="55382">MQFTQGLHRANQLHPNKIATLCEGRSTTFTELTTKVAKLAGGLKQRGIPGGAPVALLGFNSDFYLCYYLACAWGGFTANPVNFRWNVKEIVYSLNDSKTHAIILDDNFAHLAEELLASCPELNQVFYCGDNQIGDIENHIDTLVSQSSPIEDVGVGGDDLFGIFYTGGTTGFPKGVMLSHKNLCSSALGFMAEGAFPEGCIGIHVAPMFHLADMSQTVCMLLRGSTHVMLPNFSVKGCLEALALYSVSDLLLVPTMLQVMINDPSVAQYDLNALERVYYGGSPFTETGLDTTLAVLPGVKLMQIYGMTESSATISILPWQEHGAKARAKGRLRSAGRAFPHTQIRIVDNNDQDRPVGKTGEIIFRSPGVMMGYVNKANETDAALKNGWMHTGDAGFIDLDGFLYVVDRVKDMIISGGENIYCTEVENAIASHPAIASVAVFGVPDDEWGERVHAALVIKSGSTISYEELVSHCRSSIAGYKCPKSLSLHDALPLTGAGKIKKNELRDQIASQ</sequence>
<dbReference type="Gene3D" id="3.40.50.12780">
    <property type="entry name" value="N-terminal domain of ligase-like"/>
    <property type="match status" value="1"/>
</dbReference>
<dbReference type="PANTHER" id="PTHR43767">
    <property type="entry name" value="LONG-CHAIN-FATTY-ACID--COA LIGASE"/>
    <property type="match status" value="1"/>
</dbReference>
<dbReference type="Pfam" id="PF13193">
    <property type="entry name" value="AMP-binding_C"/>
    <property type="match status" value="1"/>
</dbReference>
<feature type="domain" description="AMP-binding enzyme C-terminal" evidence="4">
    <location>
        <begin position="424"/>
        <end position="499"/>
    </location>
</feature>
<dbReference type="PROSITE" id="PS00455">
    <property type="entry name" value="AMP_BINDING"/>
    <property type="match status" value="1"/>
</dbReference>
<proteinExistence type="inferred from homology"/>
<evidence type="ECO:0000256" key="1">
    <source>
        <dbReference type="ARBA" id="ARBA00006432"/>
    </source>
</evidence>
<comment type="similarity">
    <text evidence="1">Belongs to the ATP-dependent AMP-binding enzyme family.</text>
</comment>
<dbReference type="EMBL" id="BAABLX010000004">
    <property type="protein sequence ID" value="GAA4932597.1"/>
    <property type="molecule type" value="Genomic_DNA"/>
</dbReference>
<evidence type="ECO:0000259" key="4">
    <source>
        <dbReference type="Pfam" id="PF13193"/>
    </source>
</evidence>
<dbReference type="SUPFAM" id="SSF56801">
    <property type="entry name" value="Acetyl-CoA synthetase-like"/>
    <property type="match status" value="1"/>
</dbReference>
<evidence type="ECO:0000256" key="2">
    <source>
        <dbReference type="ARBA" id="ARBA00022598"/>
    </source>
</evidence>